<feature type="transmembrane region" description="Helical" evidence="1">
    <location>
        <begin position="54"/>
        <end position="77"/>
    </location>
</feature>
<proteinExistence type="predicted"/>
<keyword evidence="3" id="KW-1185">Reference proteome</keyword>
<sequence length="111" mass="13095">MQKICERPSLHTVLSILGVWYQDQSILFTPELCAKREEKRDVLMLAYQVPHVDYFFFLMATGQNLQYGVGLYFLFIYRYNICTDFLLNVKDELTSGMPENTEVILFVFCLF</sequence>
<accession>A0ABN8ZUX7</accession>
<dbReference type="EMBL" id="OX459943">
    <property type="protein sequence ID" value="CAI9177529.1"/>
    <property type="molecule type" value="Genomic_DNA"/>
</dbReference>
<evidence type="ECO:0000313" key="3">
    <source>
        <dbReference type="Proteomes" id="UP001176941"/>
    </source>
</evidence>
<reference evidence="2" key="1">
    <citation type="submission" date="2023-04" db="EMBL/GenBank/DDBJ databases">
        <authorList>
            <consortium name="ELIXIR-Norway"/>
        </authorList>
    </citation>
    <scope>NUCLEOTIDE SEQUENCE [LARGE SCALE GENOMIC DNA]</scope>
</reference>
<dbReference type="Proteomes" id="UP001176941">
    <property type="component" value="Chromosome 7"/>
</dbReference>
<organism evidence="2 3">
    <name type="scientific">Rangifer tarandus platyrhynchus</name>
    <name type="common">Svalbard reindeer</name>
    <dbReference type="NCBI Taxonomy" id="3082113"/>
    <lineage>
        <taxon>Eukaryota</taxon>
        <taxon>Metazoa</taxon>
        <taxon>Chordata</taxon>
        <taxon>Craniata</taxon>
        <taxon>Vertebrata</taxon>
        <taxon>Euteleostomi</taxon>
        <taxon>Mammalia</taxon>
        <taxon>Eutheria</taxon>
        <taxon>Laurasiatheria</taxon>
        <taxon>Artiodactyla</taxon>
        <taxon>Ruminantia</taxon>
        <taxon>Pecora</taxon>
        <taxon>Cervidae</taxon>
        <taxon>Odocoileinae</taxon>
        <taxon>Rangifer</taxon>
    </lineage>
</organism>
<keyword evidence="1" id="KW-0812">Transmembrane</keyword>
<name>A0ABN8ZUX7_RANTA</name>
<keyword evidence="1" id="KW-1133">Transmembrane helix</keyword>
<evidence type="ECO:0000256" key="1">
    <source>
        <dbReference type="SAM" id="Phobius"/>
    </source>
</evidence>
<protein>
    <submittedName>
        <fullName evidence="2">Uncharacterized protein</fullName>
    </submittedName>
</protein>
<gene>
    <name evidence="2" type="ORF">MRATA1EN1_LOCUS26491</name>
</gene>
<keyword evidence="1" id="KW-0472">Membrane</keyword>
<evidence type="ECO:0000313" key="2">
    <source>
        <dbReference type="EMBL" id="CAI9177529.1"/>
    </source>
</evidence>